<gene>
    <name evidence="1" type="ORF">AMORRO_LOCUS18059</name>
</gene>
<dbReference type="AlphaFoldDB" id="A0A9N9JSI5"/>
<feature type="non-terminal residue" evidence="1">
    <location>
        <position position="58"/>
    </location>
</feature>
<protein>
    <submittedName>
        <fullName evidence="1">10009_t:CDS:1</fullName>
    </submittedName>
</protein>
<name>A0A9N9JSI5_9GLOM</name>
<reference evidence="1" key="1">
    <citation type="submission" date="2021-06" db="EMBL/GenBank/DDBJ databases">
        <authorList>
            <person name="Kallberg Y."/>
            <person name="Tangrot J."/>
            <person name="Rosling A."/>
        </authorList>
    </citation>
    <scope>NUCLEOTIDE SEQUENCE</scope>
    <source>
        <strain evidence="1">CL551</strain>
    </source>
</reference>
<comment type="caution">
    <text evidence="1">The sequence shown here is derived from an EMBL/GenBank/DDBJ whole genome shotgun (WGS) entry which is preliminary data.</text>
</comment>
<evidence type="ECO:0000313" key="1">
    <source>
        <dbReference type="EMBL" id="CAG8790002.1"/>
    </source>
</evidence>
<organism evidence="1 2">
    <name type="scientific">Acaulospora morrowiae</name>
    <dbReference type="NCBI Taxonomy" id="94023"/>
    <lineage>
        <taxon>Eukaryota</taxon>
        <taxon>Fungi</taxon>
        <taxon>Fungi incertae sedis</taxon>
        <taxon>Mucoromycota</taxon>
        <taxon>Glomeromycotina</taxon>
        <taxon>Glomeromycetes</taxon>
        <taxon>Diversisporales</taxon>
        <taxon>Acaulosporaceae</taxon>
        <taxon>Acaulospora</taxon>
    </lineage>
</organism>
<sequence>PIGTIGIVVIPTDNRYTQGARKYVRTSKYKILLTNIDDLCTDLIDFVARMEVFQFSKD</sequence>
<evidence type="ECO:0000313" key="2">
    <source>
        <dbReference type="Proteomes" id="UP000789342"/>
    </source>
</evidence>
<proteinExistence type="predicted"/>
<dbReference type="EMBL" id="CAJVPV010060444">
    <property type="protein sequence ID" value="CAG8790002.1"/>
    <property type="molecule type" value="Genomic_DNA"/>
</dbReference>
<keyword evidence="2" id="KW-1185">Reference proteome</keyword>
<feature type="non-terminal residue" evidence="1">
    <location>
        <position position="1"/>
    </location>
</feature>
<dbReference type="Proteomes" id="UP000789342">
    <property type="component" value="Unassembled WGS sequence"/>
</dbReference>
<dbReference type="OrthoDB" id="2429086at2759"/>
<accession>A0A9N9JSI5</accession>